<dbReference type="InterPro" id="IPR023393">
    <property type="entry name" value="START-like_dom_sf"/>
</dbReference>
<name>A0A5B8VWI6_9SPHI</name>
<gene>
    <name evidence="1" type="ORF">FSB76_08100</name>
</gene>
<evidence type="ECO:0000313" key="2">
    <source>
        <dbReference type="Proteomes" id="UP000321362"/>
    </source>
</evidence>
<dbReference type="Gene3D" id="3.30.530.20">
    <property type="match status" value="1"/>
</dbReference>
<protein>
    <submittedName>
        <fullName evidence="1">SRPBCC family protein</fullName>
    </submittedName>
</protein>
<dbReference type="CDD" id="cd07820">
    <property type="entry name" value="SRPBCC_3"/>
    <property type="match status" value="1"/>
</dbReference>
<accession>A0A5B8VWI6</accession>
<dbReference type="KEGG" id="mgk:FSB76_08100"/>
<dbReference type="SUPFAM" id="SSF55961">
    <property type="entry name" value="Bet v1-like"/>
    <property type="match status" value="1"/>
</dbReference>
<dbReference type="OrthoDB" id="9793552at2"/>
<organism evidence="1 2">
    <name type="scientific">Mucilaginibacter ginsenosidivorax</name>
    <dbReference type="NCBI Taxonomy" id="862126"/>
    <lineage>
        <taxon>Bacteria</taxon>
        <taxon>Pseudomonadati</taxon>
        <taxon>Bacteroidota</taxon>
        <taxon>Sphingobacteriia</taxon>
        <taxon>Sphingobacteriales</taxon>
        <taxon>Sphingobacteriaceae</taxon>
        <taxon>Mucilaginibacter</taxon>
    </lineage>
</organism>
<dbReference type="Proteomes" id="UP000321362">
    <property type="component" value="Chromosome"/>
</dbReference>
<proteinExistence type="predicted"/>
<dbReference type="EMBL" id="CP042437">
    <property type="protein sequence ID" value="QEC75910.1"/>
    <property type="molecule type" value="Genomic_DNA"/>
</dbReference>
<sequence>MKTYVLKTEQKIPIGLDEAWDFFSSPLNLAKITPPDMSFVVTSDYTADTKMYPGMIITYKIAPVAGIKMNWMTEITHVADKQYFVDEQRFGPYALWHHQHHFKAIEGGVQMNDILHYAIPYGFIGTIANKIFVGKEVNKIFAYRNKAIERLFGY</sequence>
<keyword evidence="2" id="KW-1185">Reference proteome</keyword>
<reference evidence="1 2" key="1">
    <citation type="journal article" date="2013" name="J. Microbiol.">
        <title>Mucilaginibacter ginsenosidivorax sp. nov., with ginsenoside converting activity isolated from sediment.</title>
        <authorList>
            <person name="Kim J.K."/>
            <person name="Choi T.E."/>
            <person name="Liu Q.M."/>
            <person name="Park H.Y."/>
            <person name="Yi T.H."/>
            <person name="Yoon M.H."/>
            <person name="Kim S.C."/>
            <person name="Im W.T."/>
        </authorList>
    </citation>
    <scope>NUCLEOTIDE SEQUENCE [LARGE SCALE GENOMIC DNA]</scope>
    <source>
        <strain evidence="1 2">KHI28</strain>
    </source>
</reference>
<evidence type="ECO:0000313" key="1">
    <source>
        <dbReference type="EMBL" id="QEC75910.1"/>
    </source>
</evidence>
<dbReference type="AlphaFoldDB" id="A0A5B8VWI6"/>
<dbReference type="RefSeq" id="WP_147053096.1">
    <property type="nucleotide sequence ID" value="NZ_CP042437.1"/>
</dbReference>